<dbReference type="RefSeq" id="WP_140928256.1">
    <property type="nucleotide sequence ID" value="NZ_VFSU01000024.1"/>
</dbReference>
<name>A0A501XKI8_9SPHN</name>
<dbReference type="OrthoDB" id="64737at2"/>
<feature type="transmembrane region" description="Helical" evidence="1">
    <location>
        <begin position="42"/>
        <end position="62"/>
    </location>
</feature>
<feature type="transmembrane region" description="Helical" evidence="1">
    <location>
        <begin position="83"/>
        <end position="107"/>
    </location>
</feature>
<feature type="transmembrane region" description="Helical" evidence="1">
    <location>
        <begin position="113"/>
        <end position="132"/>
    </location>
</feature>
<comment type="caution">
    <text evidence="2">The sequence shown here is derived from an EMBL/GenBank/DDBJ whole genome shotgun (WGS) entry which is preliminary data.</text>
</comment>
<evidence type="ECO:0000256" key="1">
    <source>
        <dbReference type="SAM" id="Phobius"/>
    </source>
</evidence>
<sequence>MSTRFLHFLGRKVAPPRFLAFGLVLLLGTLVFHRAGLAAPKAFILAFDLAALMFLLLCAPLLRLHQPTVMRRHVAENDANRPMMLAVTGLTMMAVLLALVEVLPHAVSAGGKLLIVLTLALAWLFSNSIYALHYAHLYYRQDADGEGGLGFSGDTPPDYGDFLYFAFTLGMTFQTSDTTVKTPSFRRVVTLHSLAAFLFNLGVVGFVINVLGSTLNPG</sequence>
<accession>A0A501XKI8</accession>
<protein>
    <submittedName>
        <fullName evidence="2">DUF1345 domain-containing protein</fullName>
    </submittedName>
</protein>
<dbReference type="Pfam" id="PF07077">
    <property type="entry name" value="DUF1345"/>
    <property type="match status" value="1"/>
</dbReference>
<proteinExistence type="predicted"/>
<reference evidence="2 3" key="1">
    <citation type="submission" date="2019-06" db="EMBL/GenBank/DDBJ databases">
        <authorList>
            <person name="Lee I."/>
            <person name="Jang G.I."/>
            <person name="Hwang C.Y."/>
        </authorList>
    </citation>
    <scope>NUCLEOTIDE SEQUENCE [LARGE SCALE GENOMIC DNA]</scope>
    <source>
        <strain evidence="2 3">PAMC 28131</strain>
    </source>
</reference>
<dbReference type="Proteomes" id="UP000319897">
    <property type="component" value="Unassembled WGS sequence"/>
</dbReference>
<keyword evidence="1" id="KW-0472">Membrane</keyword>
<organism evidence="2 3">
    <name type="scientific">Sandaracinobacter neustonicus</name>
    <dbReference type="NCBI Taxonomy" id="1715348"/>
    <lineage>
        <taxon>Bacteria</taxon>
        <taxon>Pseudomonadati</taxon>
        <taxon>Pseudomonadota</taxon>
        <taxon>Alphaproteobacteria</taxon>
        <taxon>Sphingomonadales</taxon>
        <taxon>Sphingosinicellaceae</taxon>
        <taxon>Sandaracinobacter</taxon>
    </lineage>
</organism>
<feature type="transmembrane region" description="Helical" evidence="1">
    <location>
        <begin position="18"/>
        <end position="36"/>
    </location>
</feature>
<keyword evidence="3" id="KW-1185">Reference proteome</keyword>
<evidence type="ECO:0000313" key="2">
    <source>
        <dbReference type="EMBL" id="TPE61198.1"/>
    </source>
</evidence>
<keyword evidence="1" id="KW-1133">Transmembrane helix</keyword>
<evidence type="ECO:0000313" key="3">
    <source>
        <dbReference type="Proteomes" id="UP000319897"/>
    </source>
</evidence>
<keyword evidence="1" id="KW-0812">Transmembrane</keyword>
<dbReference type="AlphaFoldDB" id="A0A501XKI8"/>
<dbReference type="EMBL" id="VFSU01000024">
    <property type="protein sequence ID" value="TPE61198.1"/>
    <property type="molecule type" value="Genomic_DNA"/>
</dbReference>
<feature type="transmembrane region" description="Helical" evidence="1">
    <location>
        <begin position="191"/>
        <end position="212"/>
    </location>
</feature>
<dbReference type="InterPro" id="IPR009781">
    <property type="entry name" value="DUF1345"/>
</dbReference>
<gene>
    <name evidence="2" type="ORF">FJQ54_09925</name>
</gene>